<dbReference type="Proteomes" id="UP001249851">
    <property type="component" value="Unassembled WGS sequence"/>
</dbReference>
<evidence type="ECO:0000313" key="1">
    <source>
        <dbReference type="EMBL" id="KAK2546673.1"/>
    </source>
</evidence>
<comment type="caution">
    <text evidence="1">The sequence shown here is derived from an EMBL/GenBank/DDBJ whole genome shotgun (WGS) entry which is preliminary data.</text>
</comment>
<sequence>LLNLTKYGGVVLYEHTANNLIDLNFDRCFSVADISSEVQQAMLRTVFEFNCRELKCESSKFKVKQIKTLQKTHFHAMTKGIKAGKSARNADSDADVILSVYQSQVQEMT</sequence>
<feature type="non-terminal residue" evidence="1">
    <location>
        <position position="109"/>
    </location>
</feature>
<dbReference type="AlphaFoldDB" id="A0AAD9PPK7"/>
<protein>
    <submittedName>
        <fullName evidence="1">Uncharacterized protein</fullName>
    </submittedName>
</protein>
<keyword evidence="2" id="KW-1185">Reference proteome</keyword>
<proteinExistence type="predicted"/>
<name>A0AAD9PPK7_ACRCE</name>
<reference evidence="1" key="1">
    <citation type="journal article" date="2023" name="G3 (Bethesda)">
        <title>Whole genome assembly and annotation of the endangered Caribbean coral Acropora cervicornis.</title>
        <authorList>
            <person name="Selwyn J.D."/>
            <person name="Vollmer S.V."/>
        </authorList>
    </citation>
    <scope>NUCLEOTIDE SEQUENCE</scope>
    <source>
        <strain evidence="1">K2</strain>
    </source>
</reference>
<reference evidence="1" key="2">
    <citation type="journal article" date="2023" name="Science">
        <title>Genomic signatures of disease resistance in endangered staghorn corals.</title>
        <authorList>
            <person name="Vollmer S.V."/>
            <person name="Selwyn J.D."/>
            <person name="Despard B.A."/>
            <person name="Roesel C.L."/>
        </authorList>
    </citation>
    <scope>NUCLEOTIDE SEQUENCE</scope>
    <source>
        <strain evidence="1">K2</strain>
    </source>
</reference>
<evidence type="ECO:0000313" key="2">
    <source>
        <dbReference type="Proteomes" id="UP001249851"/>
    </source>
</evidence>
<accession>A0AAD9PPK7</accession>
<gene>
    <name evidence="1" type="ORF">P5673_033716</name>
</gene>
<dbReference type="EMBL" id="JARQWQ010000342">
    <property type="protein sequence ID" value="KAK2546673.1"/>
    <property type="molecule type" value="Genomic_DNA"/>
</dbReference>
<organism evidence="1 2">
    <name type="scientific">Acropora cervicornis</name>
    <name type="common">Staghorn coral</name>
    <dbReference type="NCBI Taxonomy" id="6130"/>
    <lineage>
        <taxon>Eukaryota</taxon>
        <taxon>Metazoa</taxon>
        <taxon>Cnidaria</taxon>
        <taxon>Anthozoa</taxon>
        <taxon>Hexacorallia</taxon>
        <taxon>Scleractinia</taxon>
        <taxon>Astrocoeniina</taxon>
        <taxon>Acroporidae</taxon>
        <taxon>Acropora</taxon>
    </lineage>
</organism>